<dbReference type="SUPFAM" id="SSF46458">
    <property type="entry name" value="Globin-like"/>
    <property type="match status" value="1"/>
</dbReference>
<dbReference type="Pfam" id="PF01152">
    <property type="entry name" value="Bac_globin"/>
    <property type="match status" value="1"/>
</dbReference>
<dbReference type="InterPro" id="IPR001486">
    <property type="entry name" value="Hemoglobin_trunc"/>
</dbReference>
<dbReference type="EMBL" id="JACBYF010000001">
    <property type="protein sequence ID" value="NYS46630.1"/>
    <property type="molecule type" value="Genomic_DNA"/>
</dbReference>
<keyword evidence="2" id="KW-0349">Heme</keyword>
<dbReference type="Gene3D" id="1.10.490.10">
    <property type="entry name" value="Globins"/>
    <property type="match status" value="1"/>
</dbReference>
<dbReference type="InterPro" id="IPR009050">
    <property type="entry name" value="Globin-like_sf"/>
</dbReference>
<keyword evidence="4" id="KW-0408">Iron</keyword>
<reference evidence="5 6" key="1">
    <citation type="submission" date="2020-07" db="EMBL/GenBank/DDBJ databases">
        <title>MOT database genomes.</title>
        <authorList>
            <person name="Joseph S."/>
            <person name="Aduse-Opoku J."/>
            <person name="Hashim A."/>
            <person name="Wade W."/>
            <person name="Curtis M."/>
        </authorList>
    </citation>
    <scope>NUCLEOTIDE SEQUENCE [LARGE SCALE GENOMIC DNA]</scope>
    <source>
        <strain evidence="5 6">CIP 106318</strain>
    </source>
</reference>
<evidence type="ECO:0000256" key="3">
    <source>
        <dbReference type="ARBA" id="ARBA00022723"/>
    </source>
</evidence>
<comment type="caution">
    <text evidence="5">The sequence shown here is derived from an EMBL/GenBank/DDBJ whole genome shotgun (WGS) entry which is preliminary data.</text>
</comment>
<keyword evidence="6" id="KW-1185">Reference proteome</keyword>
<dbReference type="RefSeq" id="WP_179939669.1">
    <property type="nucleotide sequence ID" value="NZ_JACBYF010000001.1"/>
</dbReference>
<keyword evidence="1" id="KW-0813">Transport</keyword>
<proteinExistence type="predicted"/>
<accession>A0ABX2T0B4</accession>
<dbReference type="Proteomes" id="UP000531840">
    <property type="component" value="Unassembled WGS sequence"/>
</dbReference>
<evidence type="ECO:0000256" key="2">
    <source>
        <dbReference type="ARBA" id="ARBA00022617"/>
    </source>
</evidence>
<evidence type="ECO:0000313" key="5">
    <source>
        <dbReference type="EMBL" id="NYS46630.1"/>
    </source>
</evidence>
<keyword evidence="3" id="KW-0479">Metal-binding</keyword>
<organism evidence="5 6">
    <name type="scientific">Gemelliphila palaticanis</name>
    <dbReference type="NCBI Taxonomy" id="81950"/>
    <lineage>
        <taxon>Bacteria</taxon>
        <taxon>Bacillati</taxon>
        <taxon>Bacillota</taxon>
        <taxon>Bacilli</taxon>
        <taxon>Bacillales</taxon>
        <taxon>Gemellaceae</taxon>
        <taxon>Gemelliphila</taxon>
    </lineage>
</organism>
<evidence type="ECO:0000313" key="6">
    <source>
        <dbReference type="Proteomes" id="UP000531840"/>
    </source>
</evidence>
<evidence type="ECO:0000256" key="1">
    <source>
        <dbReference type="ARBA" id="ARBA00022448"/>
    </source>
</evidence>
<dbReference type="InterPro" id="IPR012292">
    <property type="entry name" value="Globin/Proto"/>
</dbReference>
<name>A0ABX2T0B4_9BACL</name>
<protein>
    <submittedName>
        <fullName evidence="5">Protozoan/cyanobacterial protein, globin family</fullName>
    </submittedName>
</protein>
<gene>
    <name evidence="5" type="ORF">HZY85_00275</name>
</gene>
<sequence>MNLYEQIGEEKIDLLIDVLYDDIIANDDRINLLFHDGFENVKKEQKVFFRIFLGAPTNIMKMPDLKEKHMNFPISKEVAHYWIEDFEKAIDKIELDSSIKYFLNKKIKMLGMHMINTVKTN</sequence>
<evidence type="ECO:0000256" key="4">
    <source>
        <dbReference type="ARBA" id="ARBA00023004"/>
    </source>
</evidence>